<accession>A0A377M346</accession>
<dbReference type="EC" id="2.3.2.2" evidence="1"/>
<dbReference type="Gene3D" id="3.60.20.40">
    <property type="match status" value="1"/>
</dbReference>
<dbReference type="InterPro" id="IPR043138">
    <property type="entry name" value="GGT_lsub"/>
</dbReference>
<dbReference type="Gene3D" id="1.10.246.130">
    <property type="match status" value="1"/>
</dbReference>
<evidence type="ECO:0000313" key="2">
    <source>
        <dbReference type="Proteomes" id="UP000255106"/>
    </source>
</evidence>
<dbReference type="Proteomes" id="UP000255106">
    <property type="component" value="Unassembled WGS sequence"/>
</dbReference>
<dbReference type="PANTHER" id="PTHR43881:SF5">
    <property type="entry name" value="GAMMA-GLUTAMYLTRANSPEPTIDASE"/>
    <property type="match status" value="1"/>
</dbReference>
<dbReference type="AlphaFoldDB" id="A0A377M346"/>
<protein>
    <submittedName>
        <fullName evidence="1">Gamma-glutamyltransferase</fullName>
        <ecNumber evidence="1">2.3.2.2</ecNumber>
    </submittedName>
</protein>
<sequence length="260" mass="28205">METLGLPITLADMNAHVARRTTPLKLAHQQGEVWNLAPPTQGLVSLAILGITDRLAMADADDAGTVHRIVEATKLAFGLRDAHITDPRELKTDIQSLLDPAALQALADRVNDNHAAPWAPAKAWRYGVDGVMDNSGLAVSFIQSIYHEFGSGWCSRIRVSSGRTGGRPFSLDPAHLLALAPGKQPFHTLNPAAARLNDGRVMVYGSMGGDGQPQTQATLFTRYVVQGLPLQESISRPRWLLGRTWGQSSDTLKVEGRFFP</sequence>
<dbReference type="EMBL" id="UGJB01000004">
    <property type="protein sequence ID" value="STQ12809.1"/>
    <property type="molecule type" value="Genomic_DNA"/>
</dbReference>
<dbReference type="PANTHER" id="PTHR43881">
    <property type="entry name" value="GAMMA-GLUTAMYLTRANSPEPTIDASE (AFU_ORTHOLOGUE AFUA_4G13580)"/>
    <property type="match status" value="1"/>
</dbReference>
<evidence type="ECO:0000313" key="1">
    <source>
        <dbReference type="EMBL" id="STQ12809.1"/>
    </source>
</evidence>
<proteinExistence type="predicted"/>
<dbReference type="InterPro" id="IPR052896">
    <property type="entry name" value="GGT-like_enzyme"/>
</dbReference>
<gene>
    <name evidence="1" type="primary">ywrD_2</name>
    <name evidence="1" type="ORF">NCTC10005_05608</name>
</gene>
<dbReference type="InterPro" id="IPR043137">
    <property type="entry name" value="GGT_ssub_C"/>
</dbReference>
<dbReference type="InterPro" id="IPR029055">
    <property type="entry name" value="Ntn_hydrolases_N"/>
</dbReference>
<keyword evidence="1" id="KW-0012">Acyltransferase</keyword>
<organism evidence="1 2">
    <name type="scientific">Enterobacter cloacae</name>
    <dbReference type="NCBI Taxonomy" id="550"/>
    <lineage>
        <taxon>Bacteria</taxon>
        <taxon>Pseudomonadati</taxon>
        <taxon>Pseudomonadota</taxon>
        <taxon>Gammaproteobacteria</taxon>
        <taxon>Enterobacterales</taxon>
        <taxon>Enterobacteriaceae</taxon>
        <taxon>Enterobacter</taxon>
        <taxon>Enterobacter cloacae complex</taxon>
    </lineage>
</organism>
<dbReference type="SUPFAM" id="SSF56235">
    <property type="entry name" value="N-terminal nucleophile aminohydrolases (Ntn hydrolases)"/>
    <property type="match status" value="1"/>
</dbReference>
<reference evidence="1 2" key="1">
    <citation type="submission" date="2018-06" db="EMBL/GenBank/DDBJ databases">
        <authorList>
            <consortium name="Pathogen Informatics"/>
            <person name="Doyle S."/>
        </authorList>
    </citation>
    <scope>NUCLEOTIDE SEQUENCE [LARGE SCALE GENOMIC DNA]</scope>
    <source>
        <strain evidence="1 2">NCTC10005</strain>
    </source>
</reference>
<dbReference type="GO" id="GO:0103068">
    <property type="term" value="F:leukotriene C4 gamma-glutamyl transferase activity"/>
    <property type="evidence" value="ECO:0007669"/>
    <property type="project" value="UniProtKB-EC"/>
</dbReference>
<keyword evidence="1" id="KW-0808">Transferase</keyword>
<dbReference type="Pfam" id="PF01019">
    <property type="entry name" value="G_glu_transpept"/>
    <property type="match status" value="1"/>
</dbReference>
<name>A0A377M346_ENTCL</name>